<dbReference type="Proteomes" id="UP000265566">
    <property type="component" value="Chromosome 7"/>
</dbReference>
<proteinExistence type="predicted"/>
<organism evidence="1 2">
    <name type="scientific">Medicago truncatula</name>
    <name type="common">Barrel medic</name>
    <name type="synonym">Medicago tribuloides</name>
    <dbReference type="NCBI Taxonomy" id="3880"/>
    <lineage>
        <taxon>Eukaryota</taxon>
        <taxon>Viridiplantae</taxon>
        <taxon>Streptophyta</taxon>
        <taxon>Embryophyta</taxon>
        <taxon>Tracheophyta</taxon>
        <taxon>Spermatophyta</taxon>
        <taxon>Magnoliopsida</taxon>
        <taxon>eudicotyledons</taxon>
        <taxon>Gunneridae</taxon>
        <taxon>Pentapetalae</taxon>
        <taxon>rosids</taxon>
        <taxon>fabids</taxon>
        <taxon>Fabales</taxon>
        <taxon>Fabaceae</taxon>
        <taxon>Papilionoideae</taxon>
        <taxon>50 kb inversion clade</taxon>
        <taxon>NPAAA clade</taxon>
        <taxon>Hologalegina</taxon>
        <taxon>IRL clade</taxon>
        <taxon>Trifolieae</taxon>
        <taxon>Medicago</taxon>
    </lineage>
</organism>
<dbReference type="Gramene" id="rna44016">
    <property type="protein sequence ID" value="RHN49209.1"/>
    <property type="gene ID" value="gene44016"/>
</dbReference>
<name>A0A396H7I0_MEDTR</name>
<sequence>MINKHKFKHKYNTMDNFVISILSVRTKMNFQLKMKGNSVNSLFSVSPTQLTFLFSSNLLSSGLTTTILTTAAEKGGVRSNQYESYETE</sequence>
<reference evidence="2" key="1">
    <citation type="journal article" date="2018" name="Nat. Plants">
        <title>Whole-genome landscape of Medicago truncatula symbiotic genes.</title>
        <authorList>
            <person name="Pecrix Y."/>
            <person name="Staton S.E."/>
            <person name="Sallet E."/>
            <person name="Lelandais-Briere C."/>
            <person name="Moreau S."/>
            <person name="Carrere S."/>
            <person name="Blein T."/>
            <person name="Jardinaud M.F."/>
            <person name="Latrasse D."/>
            <person name="Zouine M."/>
            <person name="Zahm M."/>
            <person name="Kreplak J."/>
            <person name="Mayjonade B."/>
            <person name="Satge C."/>
            <person name="Perez M."/>
            <person name="Cauet S."/>
            <person name="Marande W."/>
            <person name="Chantry-Darmon C."/>
            <person name="Lopez-Roques C."/>
            <person name="Bouchez O."/>
            <person name="Berard A."/>
            <person name="Debelle F."/>
            <person name="Munos S."/>
            <person name="Bendahmane A."/>
            <person name="Berges H."/>
            <person name="Niebel A."/>
            <person name="Buitink J."/>
            <person name="Frugier F."/>
            <person name="Benhamed M."/>
            <person name="Crespi M."/>
            <person name="Gouzy J."/>
            <person name="Gamas P."/>
        </authorList>
    </citation>
    <scope>NUCLEOTIDE SEQUENCE [LARGE SCALE GENOMIC DNA]</scope>
    <source>
        <strain evidence="2">cv. Jemalong A17</strain>
    </source>
</reference>
<dbReference type="EMBL" id="PSQE01000007">
    <property type="protein sequence ID" value="RHN49209.1"/>
    <property type="molecule type" value="Genomic_DNA"/>
</dbReference>
<dbReference type="AlphaFoldDB" id="A0A396H7I0"/>
<evidence type="ECO:0000313" key="2">
    <source>
        <dbReference type="Proteomes" id="UP000265566"/>
    </source>
</evidence>
<comment type="caution">
    <text evidence="1">The sequence shown here is derived from an EMBL/GenBank/DDBJ whole genome shotgun (WGS) entry which is preliminary data.</text>
</comment>
<gene>
    <name evidence="1" type="ORF">MtrunA17_Chr7g0272071</name>
</gene>
<evidence type="ECO:0000313" key="1">
    <source>
        <dbReference type="EMBL" id="RHN49209.1"/>
    </source>
</evidence>
<protein>
    <submittedName>
        <fullName evidence="1">Uncharacterized protein</fullName>
    </submittedName>
</protein>
<accession>A0A396H7I0</accession>